<reference evidence="1 2" key="1">
    <citation type="submission" date="2018-03" db="EMBL/GenBank/DDBJ databases">
        <title>Genomic Encyclopedia of Archaeal and Bacterial Type Strains, Phase II (KMG-II): from individual species to whole genera.</title>
        <authorList>
            <person name="Goeker M."/>
        </authorList>
    </citation>
    <scope>NUCLEOTIDE SEQUENCE [LARGE SCALE GENOMIC DNA]</scope>
    <source>
        <strain evidence="1 2">DSM 100214</strain>
    </source>
</reference>
<keyword evidence="2" id="KW-1185">Reference proteome</keyword>
<comment type="caution">
    <text evidence="1">The sequence shown here is derived from an EMBL/GenBank/DDBJ whole genome shotgun (WGS) entry which is preliminary data.</text>
</comment>
<dbReference type="EMBL" id="QICL01000044">
    <property type="protein sequence ID" value="PXV58796.1"/>
    <property type="molecule type" value="Genomic_DNA"/>
</dbReference>
<proteinExistence type="predicted"/>
<name>A0A2V3PJN2_9BACT</name>
<dbReference type="AlphaFoldDB" id="A0A2V3PJN2"/>
<gene>
    <name evidence="1" type="ORF">CLV62_1448</name>
</gene>
<evidence type="ECO:0000313" key="2">
    <source>
        <dbReference type="Proteomes" id="UP000247973"/>
    </source>
</evidence>
<accession>A0A2V3PJN2</accession>
<dbReference type="RefSeq" id="WP_110312547.1">
    <property type="nucleotide sequence ID" value="NZ_QICL01000044.1"/>
</dbReference>
<dbReference type="Proteomes" id="UP000247973">
    <property type="component" value="Unassembled WGS sequence"/>
</dbReference>
<organism evidence="1 2">
    <name type="scientific">Dysgonomonas alginatilytica</name>
    <dbReference type="NCBI Taxonomy" id="1605892"/>
    <lineage>
        <taxon>Bacteria</taxon>
        <taxon>Pseudomonadati</taxon>
        <taxon>Bacteroidota</taxon>
        <taxon>Bacteroidia</taxon>
        <taxon>Bacteroidales</taxon>
        <taxon>Dysgonomonadaceae</taxon>
        <taxon>Dysgonomonas</taxon>
    </lineage>
</organism>
<protein>
    <submittedName>
        <fullName evidence="1">Uncharacterized protein</fullName>
    </submittedName>
</protein>
<sequence>MNNINLSEIKELIIKTERTKIYSMSAITDTYNTIFNKNEKQTSCGSCLRNLFIKIKNWYNKEIEIKENEVTIVEEPIVEASPILMDNANIEPLTLEVARKEITIINEALEDGIIEPASPEAELSNDRLVDVIKEKKKRKSK</sequence>
<evidence type="ECO:0000313" key="1">
    <source>
        <dbReference type="EMBL" id="PXV58796.1"/>
    </source>
</evidence>